<gene>
    <name evidence="1" type="ORF">FOB69_09810</name>
</gene>
<dbReference type="RefSeq" id="WP_002448761.1">
    <property type="nucleotide sequence ID" value="NZ_CANLYX010000001.1"/>
</dbReference>
<dbReference type="KEGG" id="shom:EGX58_00225"/>
<evidence type="ECO:0000313" key="1">
    <source>
        <dbReference type="EMBL" id="QKQ29315.1"/>
    </source>
</evidence>
<dbReference type="GeneID" id="58105260"/>
<accession>A0A657M4U2</accession>
<reference evidence="1 2" key="1">
    <citation type="submission" date="2019-09" db="EMBL/GenBank/DDBJ databases">
        <title>FDA dAtabase for Regulatory Grade micrObial Sequences (FDA-ARGOS): Supporting development and validation of Infectious Disease Dx tests.</title>
        <authorList>
            <person name="Sciortino C."/>
            <person name="Tallon L."/>
            <person name="Sadzewicz L."/>
            <person name="Vavikolanu K."/>
            <person name="Mehta A."/>
            <person name="Aluvathingal J."/>
            <person name="Nadendla S."/>
            <person name="Nandy P."/>
            <person name="Geyer C."/>
            <person name="Yan Y."/>
            <person name="Sichtig H."/>
        </authorList>
    </citation>
    <scope>NUCLEOTIDE SEQUENCE [LARGE SCALE GENOMIC DNA]</scope>
    <source>
        <strain evidence="1 2">FDAARGOS_661</strain>
    </source>
</reference>
<dbReference type="AlphaFoldDB" id="A0A657M4U2"/>
<protein>
    <submittedName>
        <fullName evidence="1">Uncharacterized protein</fullName>
    </submittedName>
</protein>
<organism evidence="1 2">
    <name type="scientific">Staphylococcus hominis</name>
    <dbReference type="NCBI Taxonomy" id="1290"/>
    <lineage>
        <taxon>Bacteria</taxon>
        <taxon>Bacillati</taxon>
        <taxon>Bacillota</taxon>
        <taxon>Bacilli</taxon>
        <taxon>Bacillales</taxon>
        <taxon>Staphylococcaceae</taxon>
        <taxon>Staphylococcus</taxon>
    </lineage>
</organism>
<proteinExistence type="predicted"/>
<evidence type="ECO:0000313" key="2">
    <source>
        <dbReference type="Proteomes" id="UP000509636"/>
    </source>
</evidence>
<name>A0A657M4U2_STAHO</name>
<sequence length="64" mass="7576">MSKVKFKRIQEQTIEELENEINQYLASEEGSRYELLNVSIDKIEERQFPNNEEILSAFLILADK</sequence>
<dbReference type="EMBL" id="CP054550">
    <property type="protein sequence ID" value="QKQ29315.1"/>
    <property type="molecule type" value="Genomic_DNA"/>
</dbReference>
<dbReference type="Proteomes" id="UP000509636">
    <property type="component" value="Chromosome"/>
</dbReference>